<evidence type="ECO:0000313" key="2">
    <source>
        <dbReference type="Proteomes" id="UP001160334"/>
    </source>
</evidence>
<proteinExistence type="predicted"/>
<accession>A0ABT6MF24</accession>
<evidence type="ECO:0000313" key="1">
    <source>
        <dbReference type="EMBL" id="MDH6282917.1"/>
    </source>
</evidence>
<reference evidence="1 2" key="1">
    <citation type="submission" date="2023-04" db="EMBL/GenBank/DDBJ databases">
        <title>Forest soil microbial communities from Buena Vista Peninsula, Colon Province, Panama.</title>
        <authorList>
            <person name="Bouskill N."/>
        </authorList>
    </citation>
    <scope>NUCLEOTIDE SEQUENCE [LARGE SCALE GENOMIC DNA]</scope>
    <source>
        <strain evidence="1 2">CFH S0262</strain>
    </source>
</reference>
<comment type="caution">
    <text evidence="1">The sequence shown here is derived from an EMBL/GenBank/DDBJ whole genome shotgun (WGS) entry which is preliminary data.</text>
</comment>
<dbReference type="RefSeq" id="WP_280762197.1">
    <property type="nucleotide sequence ID" value="NZ_JARXVC010000011.1"/>
</dbReference>
<name>A0ABT6MF24_9NOCA</name>
<keyword evidence="2" id="KW-1185">Reference proteome</keyword>
<dbReference type="Proteomes" id="UP001160334">
    <property type="component" value="Unassembled WGS sequence"/>
</dbReference>
<organism evidence="1 2">
    <name type="scientific">Prescottella agglutinans</name>
    <dbReference type="NCBI Taxonomy" id="1644129"/>
    <lineage>
        <taxon>Bacteria</taxon>
        <taxon>Bacillati</taxon>
        <taxon>Actinomycetota</taxon>
        <taxon>Actinomycetes</taxon>
        <taxon>Mycobacteriales</taxon>
        <taxon>Nocardiaceae</taxon>
        <taxon>Prescottella</taxon>
    </lineage>
</organism>
<gene>
    <name evidence="1" type="ORF">M2280_004154</name>
</gene>
<protein>
    <submittedName>
        <fullName evidence="1">Uncharacterized protein</fullName>
    </submittedName>
</protein>
<dbReference type="EMBL" id="JARXVC010000011">
    <property type="protein sequence ID" value="MDH6282917.1"/>
    <property type="molecule type" value="Genomic_DNA"/>
</dbReference>
<sequence length="134" mass="15705">MPEREFVDPPFIQFLQARLAEAFGDPAAARGIQSAINDYLEMYHFVNCDPVEWPDNHQRLTSKRELLQTVASGWHEHPDFRLMVSFNGDQKAMEKADAERAAWEARPYDQLQDWERELFTREQWETTAYAAGEK</sequence>